<dbReference type="KEGG" id="mps:MPTP_0423"/>
<dbReference type="AlphaFoldDB" id="F3Y8S5"/>
<gene>
    <name evidence="1" type="ordered locus">MPTP_0423</name>
</gene>
<evidence type="ECO:0000313" key="1">
    <source>
        <dbReference type="EMBL" id="BAK20903.1"/>
    </source>
</evidence>
<dbReference type="OrthoDB" id="1933188at2"/>
<dbReference type="RefSeq" id="WP_013773341.1">
    <property type="nucleotide sequence ID" value="NC_015516.1"/>
</dbReference>
<keyword evidence="2" id="KW-1185">Reference proteome</keyword>
<dbReference type="EMBL" id="AP012200">
    <property type="protein sequence ID" value="BAK20903.1"/>
    <property type="molecule type" value="Genomic_DNA"/>
</dbReference>
<proteinExistence type="predicted"/>
<sequence>MTTIYIYPKANVGLRGVAIGLDHKGLSLQKFSTTLKNKLENYIHSSCRKDIYVDVCDGSQSPEELLEKEEALVLISPYLKKEVKEKLPQIVLLTEDEFFSVSLDRIYRLIDNL</sequence>
<organism evidence="1 2">
    <name type="scientific">Melissococcus plutonius (strain ATCC 35311 / DSM 29964 / CIP 104052 / LMG 20360 / NCIMB 702443)</name>
    <dbReference type="NCBI Taxonomy" id="940190"/>
    <lineage>
        <taxon>Bacteria</taxon>
        <taxon>Bacillati</taxon>
        <taxon>Bacillota</taxon>
        <taxon>Bacilli</taxon>
        <taxon>Lactobacillales</taxon>
        <taxon>Enterococcaceae</taxon>
        <taxon>Melissococcus</taxon>
    </lineage>
</organism>
<name>F3Y8S5_MELPT</name>
<dbReference type="HOGENOM" id="CLU_2130516_0_0_9"/>
<reference key="2">
    <citation type="submission" date="2011-04" db="EMBL/GenBank/DDBJ databases">
        <title>Whole genome sequence of Melissococcus plutonius ATCC 35311.</title>
        <authorList>
            <person name="Okumura K."/>
            <person name="Arai R."/>
            <person name="Osaki M."/>
            <person name="Okura M."/>
            <person name="Kirikae T."/>
            <person name="Takamatsu D."/>
            <person name="Akiyama T."/>
        </authorList>
    </citation>
    <scope>NUCLEOTIDE SEQUENCE</scope>
    <source>
        <strain>ATCC 35311</strain>
    </source>
</reference>
<accession>F3Y8S5</accession>
<evidence type="ECO:0000313" key="2">
    <source>
        <dbReference type="Proteomes" id="UP000008456"/>
    </source>
</evidence>
<evidence type="ECO:0008006" key="3">
    <source>
        <dbReference type="Google" id="ProtNLM"/>
    </source>
</evidence>
<reference evidence="1 2" key="1">
    <citation type="journal article" date="2011" name="J. Bacteriol.">
        <title>Complete genome sequence of Melissococcus plutonius ATCC 35311.</title>
        <authorList>
            <person name="Okumura K."/>
            <person name="Arai R."/>
            <person name="Okura M."/>
            <person name="Kirikae T."/>
            <person name="Takamatsu D."/>
            <person name="Osaki M."/>
            <person name="Miyoshi-Akiyama T."/>
        </authorList>
    </citation>
    <scope>NUCLEOTIDE SEQUENCE [LARGE SCALE GENOMIC DNA]</scope>
    <source>
        <strain evidence="2">ATCC 35311 / CIP 104052 / LMG 20360 / NCIMB 702443</strain>
    </source>
</reference>
<dbReference type="Proteomes" id="UP000008456">
    <property type="component" value="Chromosome"/>
</dbReference>
<protein>
    <recommendedName>
        <fullName evidence="3">PTS EIIB type-3 domain-containing protein</fullName>
    </recommendedName>
</protein>